<dbReference type="PROSITE" id="PS50110">
    <property type="entry name" value="RESPONSE_REGULATORY"/>
    <property type="match status" value="1"/>
</dbReference>
<reference evidence="4 5" key="1">
    <citation type="journal article" date="2018" name="New Phytol.">
        <title>Phylogenomics of Endogonaceae and evolution of mycorrhizas within Mucoromycota.</title>
        <authorList>
            <person name="Chang Y."/>
            <person name="Desiro A."/>
            <person name="Na H."/>
            <person name="Sandor L."/>
            <person name="Lipzen A."/>
            <person name="Clum A."/>
            <person name="Barry K."/>
            <person name="Grigoriev I.V."/>
            <person name="Martin F.M."/>
            <person name="Stajich J.E."/>
            <person name="Smith M.E."/>
            <person name="Bonito G."/>
            <person name="Spatafora J.W."/>
        </authorList>
    </citation>
    <scope>NUCLEOTIDE SEQUENCE [LARGE SCALE GENOMIC DNA]</scope>
    <source>
        <strain evidence="4 5">GMNB39</strain>
    </source>
</reference>
<feature type="modified residue" description="4-aspartylphosphate" evidence="2">
    <location>
        <position position="36"/>
    </location>
</feature>
<dbReference type="InterPro" id="IPR050956">
    <property type="entry name" value="2C_system_His_kinase"/>
</dbReference>
<accession>A0A433D283</accession>
<gene>
    <name evidence="4" type="ORF">BC936DRAFT_148812</name>
</gene>
<dbReference type="EMBL" id="RBNI01008044">
    <property type="protein sequence ID" value="RUP44950.1"/>
    <property type="molecule type" value="Genomic_DNA"/>
</dbReference>
<dbReference type="Gene3D" id="3.40.50.2300">
    <property type="match status" value="1"/>
</dbReference>
<evidence type="ECO:0000313" key="5">
    <source>
        <dbReference type="Proteomes" id="UP000268093"/>
    </source>
</evidence>
<dbReference type="Proteomes" id="UP000268093">
    <property type="component" value="Unassembled WGS sequence"/>
</dbReference>
<feature type="domain" description="Response regulatory" evidence="3">
    <location>
        <begin position="1"/>
        <end position="73"/>
    </location>
</feature>
<dbReference type="InterPro" id="IPR001789">
    <property type="entry name" value="Sig_transdc_resp-reg_receiver"/>
</dbReference>
<dbReference type="OrthoDB" id="60033at2759"/>
<comment type="caution">
    <text evidence="4">The sequence shown here is derived from an EMBL/GenBank/DDBJ whole genome shotgun (WGS) entry which is preliminary data.</text>
</comment>
<name>A0A433D283_9FUNG</name>
<dbReference type="AlphaFoldDB" id="A0A433D283"/>
<evidence type="ECO:0000256" key="2">
    <source>
        <dbReference type="PROSITE-ProRule" id="PRU00169"/>
    </source>
</evidence>
<dbReference type="PANTHER" id="PTHR43719:SF28">
    <property type="entry name" value="PEROXIDE STRESS-ACTIVATED HISTIDINE KINASE MAK1-RELATED"/>
    <property type="match status" value="1"/>
</dbReference>
<evidence type="ECO:0000259" key="3">
    <source>
        <dbReference type="PROSITE" id="PS50110"/>
    </source>
</evidence>
<evidence type="ECO:0000256" key="1">
    <source>
        <dbReference type="ARBA" id="ARBA00022553"/>
    </source>
</evidence>
<protein>
    <recommendedName>
        <fullName evidence="3">Response regulatory domain-containing protein</fullName>
    </recommendedName>
</protein>
<keyword evidence="1 2" id="KW-0597">Phosphoprotein</keyword>
<proteinExistence type="predicted"/>
<dbReference type="InterPro" id="IPR011006">
    <property type="entry name" value="CheY-like_superfamily"/>
</dbReference>
<sequence>MFFQAQKVILRQLQKFGFQHVSLASMEQTPNIVFMDLHMPREDGLGATRRIRKWEYEIERSFSIPIIALTAGE</sequence>
<dbReference type="GO" id="GO:0000160">
    <property type="term" value="P:phosphorelay signal transduction system"/>
    <property type="evidence" value="ECO:0007669"/>
    <property type="project" value="InterPro"/>
</dbReference>
<dbReference type="SUPFAM" id="SSF52172">
    <property type="entry name" value="CheY-like"/>
    <property type="match status" value="1"/>
</dbReference>
<keyword evidence="5" id="KW-1185">Reference proteome</keyword>
<organism evidence="4 5">
    <name type="scientific">Jimgerdemannia flammicorona</name>
    <dbReference type="NCBI Taxonomy" id="994334"/>
    <lineage>
        <taxon>Eukaryota</taxon>
        <taxon>Fungi</taxon>
        <taxon>Fungi incertae sedis</taxon>
        <taxon>Mucoromycota</taxon>
        <taxon>Mucoromycotina</taxon>
        <taxon>Endogonomycetes</taxon>
        <taxon>Endogonales</taxon>
        <taxon>Endogonaceae</taxon>
        <taxon>Jimgerdemannia</taxon>
    </lineage>
</organism>
<evidence type="ECO:0000313" key="4">
    <source>
        <dbReference type="EMBL" id="RUP44950.1"/>
    </source>
</evidence>
<dbReference type="PANTHER" id="PTHR43719">
    <property type="entry name" value="TWO-COMPONENT HISTIDINE KINASE"/>
    <property type="match status" value="1"/>
</dbReference>